<dbReference type="PANTHER" id="PTHR31639">
    <property type="entry name" value="F-BOX PROTEIN-LIKE"/>
    <property type="match status" value="1"/>
</dbReference>
<protein>
    <recommendedName>
        <fullName evidence="3">F-box domain-containing protein</fullName>
    </recommendedName>
</protein>
<proteinExistence type="predicted"/>
<dbReference type="EMBL" id="JAAAIN010002171">
    <property type="protein sequence ID" value="KAG0296143.1"/>
    <property type="molecule type" value="Genomic_DNA"/>
</dbReference>
<reference evidence="1" key="1">
    <citation type="journal article" date="2020" name="Fungal Divers.">
        <title>Resolving the Mortierellaceae phylogeny through synthesis of multi-gene phylogenetics and phylogenomics.</title>
        <authorList>
            <person name="Vandepol N."/>
            <person name="Liber J."/>
            <person name="Desiro A."/>
            <person name="Na H."/>
            <person name="Kennedy M."/>
            <person name="Barry K."/>
            <person name="Grigoriev I.V."/>
            <person name="Miller A.N."/>
            <person name="O'Donnell K."/>
            <person name="Stajich J.E."/>
            <person name="Bonito G."/>
        </authorList>
    </citation>
    <scope>NUCLEOTIDE SEQUENCE</scope>
    <source>
        <strain evidence="1">NVP60</strain>
    </source>
</reference>
<dbReference type="SUPFAM" id="SSF81383">
    <property type="entry name" value="F-box domain"/>
    <property type="match status" value="1"/>
</dbReference>
<dbReference type="InterPro" id="IPR032675">
    <property type="entry name" value="LRR_dom_sf"/>
</dbReference>
<sequence length="469" mass="53551">MQLSPHNRPSNPLDLPEIRSHIARFLNCKDCLSCMRVSRDWSHDFAPYVWHTIDFAKDATAFGKVTTETLDKYGGLIAQILNIASAENLQALQHSKVDSIKSMDVRLPNNWLYRELLSDLILRCSGSVKDLIIQSASPNPNTFEEQRKWSTHFLHVNDIFTVYPPILPGQGPISNYECCLRALALWYVCITREGLSSLLRCCPSLDELTLVRVMLICHKPSLTLYTGSRLRYLSASLQQVYCNDTEDPKAPCLLLHFPLLKEWKISWMIRPTQWPTDTIPDAFSEWCPHFKTVTFATESTEIMKDLLLNSFNDLESCTLSSKNLEISTALGLLSHLDSMTSLTITDDKQDKEVTQMVFLIVKLCRNLQVLSIESIVCDVEIVEKARWACQDLRELRVRFKGLDSPRDIEGCIRQVCGQRRSGRDETYVSRSLDQGSILGRIAQFLLQFKQLKTVWLGTKNIYLPPSRTA</sequence>
<dbReference type="Gene3D" id="3.80.10.10">
    <property type="entry name" value="Ribonuclease Inhibitor"/>
    <property type="match status" value="1"/>
</dbReference>
<keyword evidence="2" id="KW-1185">Reference proteome</keyword>
<comment type="caution">
    <text evidence="1">The sequence shown here is derived from an EMBL/GenBank/DDBJ whole genome shotgun (WGS) entry which is preliminary data.</text>
</comment>
<dbReference type="Proteomes" id="UP000823405">
    <property type="component" value="Unassembled WGS sequence"/>
</dbReference>
<accession>A0A9P6QVK3</accession>
<evidence type="ECO:0000313" key="1">
    <source>
        <dbReference type="EMBL" id="KAG0296143.1"/>
    </source>
</evidence>
<organism evidence="1 2">
    <name type="scientific">Linnemannia gamsii</name>
    <dbReference type="NCBI Taxonomy" id="64522"/>
    <lineage>
        <taxon>Eukaryota</taxon>
        <taxon>Fungi</taxon>
        <taxon>Fungi incertae sedis</taxon>
        <taxon>Mucoromycota</taxon>
        <taxon>Mortierellomycotina</taxon>
        <taxon>Mortierellomycetes</taxon>
        <taxon>Mortierellales</taxon>
        <taxon>Mortierellaceae</taxon>
        <taxon>Linnemannia</taxon>
    </lineage>
</organism>
<dbReference type="SUPFAM" id="SSF52047">
    <property type="entry name" value="RNI-like"/>
    <property type="match status" value="1"/>
</dbReference>
<name>A0A9P6QVK3_9FUNG</name>
<dbReference type="OrthoDB" id="2437965at2759"/>
<evidence type="ECO:0008006" key="3">
    <source>
        <dbReference type="Google" id="ProtNLM"/>
    </source>
</evidence>
<dbReference type="PANTHER" id="PTHR31639:SF256">
    <property type="entry name" value="OS07G0242900 PROTEIN"/>
    <property type="match status" value="1"/>
</dbReference>
<evidence type="ECO:0000313" key="2">
    <source>
        <dbReference type="Proteomes" id="UP000823405"/>
    </source>
</evidence>
<dbReference type="AlphaFoldDB" id="A0A9P6QVK3"/>
<gene>
    <name evidence="1" type="ORF">BGZ97_004624</name>
</gene>
<dbReference type="InterPro" id="IPR036047">
    <property type="entry name" value="F-box-like_dom_sf"/>
</dbReference>